<organism evidence="1 2">
    <name type="scientific">Arthrobacter parietis</name>
    <dbReference type="NCBI Taxonomy" id="271434"/>
    <lineage>
        <taxon>Bacteria</taxon>
        <taxon>Bacillati</taxon>
        <taxon>Actinomycetota</taxon>
        <taxon>Actinomycetes</taxon>
        <taxon>Micrococcales</taxon>
        <taxon>Micrococcaceae</taxon>
        <taxon>Arthrobacter</taxon>
    </lineage>
</organism>
<name>A0ABN3AY74_9MICC</name>
<reference evidence="1 2" key="1">
    <citation type="journal article" date="2019" name="Int. J. Syst. Evol. Microbiol.">
        <title>The Global Catalogue of Microorganisms (GCM) 10K type strain sequencing project: providing services to taxonomists for standard genome sequencing and annotation.</title>
        <authorList>
            <consortium name="The Broad Institute Genomics Platform"/>
            <consortium name="The Broad Institute Genome Sequencing Center for Infectious Disease"/>
            <person name="Wu L."/>
            <person name="Ma J."/>
        </authorList>
    </citation>
    <scope>NUCLEOTIDE SEQUENCE [LARGE SCALE GENOMIC DNA]</scope>
    <source>
        <strain evidence="1 2">JCM 14917</strain>
    </source>
</reference>
<sequence length="54" mass="5585">MIIAAVDYEGTFTGLTVAVQDDHAALDAFQGMLAGNTAGELAAEPAGWEWADCV</sequence>
<protein>
    <submittedName>
        <fullName evidence="1">Uncharacterized protein</fullName>
    </submittedName>
</protein>
<accession>A0ABN3AY74</accession>
<evidence type="ECO:0000313" key="2">
    <source>
        <dbReference type="Proteomes" id="UP001500974"/>
    </source>
</evidence>
<dbReference type="EMBL" id="BAAAON010000002">
    <property type="protein sequence ID" value="GAA2176188.1"/>
    <property type="molecule type" value="Genomic_DNA"/>
</dbReference>
<proteinExistence type="predicted"/>
<dbReference type="Proteomes" id="UP001500974">
    <property type="component" value="Unassembled WGS sequence"/>
</dbReference>
<gene>
    <name evidence="1" type="ORF">GCM10009784_21650</name>
</gene>
<evidence type="ECO:0000313" key="1">
    <source>
        <dbReference type="EMBL" id="GAA2176188.1"/>
    </source>
</evidence>
<comment type="caution">
    <text evidence="1">The sequence shown here is derived from an EMBL/GenBank/DDBJ whole genome shotgun (WGS) entry which is preliminary data.</text>
</comment>
<keyword evidence="2" id="KW-1185">Reference proteome</keyword>
<dbReference type="RefSeq" id="WP_277357200.1">
    <property type="nucleotide sequence ID" value="NZ_BAAAON010000002.1"/>
</dbReference>